<protein>
    <submittedName>
        <fullName evidence="1">Uncharacterized protein</fullName>
    </submittedName>
</protein>
<reference evidence="1 2" key="1">
    <citation type="submission" date="2020-10" db="EMBL/GenBank/DDBJ databases">
        <title>Sequencing the genomes of 1000 actinobacteria strains.</title>
        <authorList>
            <person name="Klenk H.-P."/>
        </authorList>
    </citation>
    <scope>NUCLEOTIDE SEQUENCE [LARGE SCALE GENOMIC DNA]</scope>
    <source>
        <strain evidence="1 2">DSM 43748</strain>
    </source>
</reference>
<dbReference type="EMBL" id="JADBEF010000001">
    <property type="protein sequence ID" value="MBE1561283.1"/>
    <property type="molecule type" value="Genomic_DNA"/>
</dbReference>
<sequence length="30" mass="3222">MNLGDGLTSVTLPPWRRDFLAILIAAAIPV</sequence>
<gene>
    <name evidence="1" type="ORF">H4W81_004062</name>
</gene>
<accession>A0ABR9KI02</accession>
<keyword evidence="2" id="KW-1185">Reference proteome</keyword>
<comment type="caution">
    <text evidence="1">The sequence shown here is derived from an EMBL/GenBank/DDBJ whole genome shotgun (WGS) entry which is preliminary data.</text>
</comment>
<proteinExistence type="predicted"/>
<evidence type="ECO:0000313" key="2">
    <source>
        <dbReference type="Proteomes" id="UP000661607"/>
    </source>
</evidence>
<name>A0ABR9KI02_9ACTN</name>
<dbReference type="Proteomes" id="UP000661607">
    <property type="component" value="Unassembled WGS sequence"/>
</dbReference>
<organism evidence="1 2">
    <name type="scientific">Nonomuraea africana</name>
    <dbReference type="NCBI Taxonomy" id="46171"/>
    <lineage>
        <taxon>Bacteria</taxon>
        <taxon>Bacillati</taxon>
        <taxon>Actinomycetota</taxon>
        <taxon>Actinomycetes</taxon>
        <taxon>Streptosporangiales</taxon>
        <taxon>Streptosporangiaceae</taxon>
        <taxon>Nonomuraea</taxon>
    </lineage>
</organism>
<evidence type="ECO:0000313" key="1">
    <source>
        <dbReference type="EMBL" id="MBE1561283.1"/>
    </source>
</evidence>